<reference evidence="2" key="1">
    <citation type="submission" date="2022-08" db="EMBL/GenBank/DDBJ databases">
        <authorList>
            <consortium name="DOE Joint Genome Institute"/>
            <person name="Min B."/>
            <person name="Riley R."/>
            <person name="Sierra-Patev S."/>
            <person name="Naranjo-Ortiz M."/>
            <person name="Looney B."/>
            <person name="Konkel Z."/>
            <person name="Slot J.C."/>
            <person name="Sakamoto Y."/>
            <person name="Steenwyk J.L."/>
            <person name="Rokas A."/>
            <person name="Carro J."/>
            <person name="Camarero S."/>
            <person name="Ferreira P."/>
            <person name="Molpeceres G."/>
            <person name="Ruiz-Duenas F.J."/>
            <person name="Serrano A."/>
            <person name="Henrissat B."/>
            <person name="Drula E."/>
            <person name="Hughes K.W."/>
            <person name="Mata J.L."/>
            <person name="Ishikawa N.K."/>
            <person name="Vargas-Isla R."/>
            <person name="Ushijima S."/>
            <person name="Smith C.A."/>
            <person name="Ahrendt S."/>
            <person name="Andreopoulos W."/>
            <person name="He G."/>
            <person name="Labutti K."/>
            <person name="Lipzen A."/>
            <person name="Ng V."/>
            <person name="Sandor L."/>
            <person name="Barry K."/>
            <person name="Martinez A.T."/>
            <person name="Xiao Y."/>
            <person name="Gibbons J.G."/>
            <person name="Terashima K."/>
            <person name="Hibbett D.S."/>
            <person name="Grigoriev I.V."/>
        </authorList>
    </citation>
    <scope>NUCLEOTIDE SEQUENCE</scope>
    <source>
        <strain evidence="2">TFB9207</strain>
    </source>
</reference>
<sequence>MFDDSLMPCGLVVGFNIVDTETSFFGFDFAFLLSYALVVDIVRFYSLIVVFCVHNVRSGTLVALHVSPFVYICMIICIWIQSLKNLSSFSFSSHA</sequence>
<evidence type="ECO:0000313" key="2">
    <source>
        <dbReference type="EMBL" id="KAJ3841719.1"/>
    </source>
</evidence>
<protein>
    <submittedName>
        <fullName evidence="2">Uncharacterized protein</fullName>
    </submittedName>
</protein>
<keyword evidence="3" id="KW-1185">Reference proteome</keyword>
<evidence type="ECO:0000256" key="1">
    <source>
        <dbReference type="SAM" id="Phobius"/>
    </source>
</evidence>
<dbReference type="Proteomes" id="UP001163846">
    <property type="component" value="Unassembled WGS sequence"/>
</dbReference>
<keyword evidence="1" id="KW-1133">Transmembrane helix</keyword>
<accession>A0AA38PF13</accession>
<dbReference type="EMBL" id="MU806030">
    <property type="protein sequence ID" value="KAJ3841719.1"/>
    <property type="molecule type" value="Genomic_DNA"/>
</dbReference>
<name>A0AA38PF13_9AGAR</name>
<feature type="transmembrane region" description="Helical" evidence="1">
    <location>
        <begin position="60"/>
        <end position="81"/>
    </location>
</feature>
<evidence type="ECO:0000313" key="3">
    <source>
        <dbReference type="Proteomes" id="UP001163846"/>
    </source>
</evidence>
<proteinExistence type="predicted"/>
<gene>
    <name evidence="2" type="ORF">F5878DRAFT_449126</name>
</gene>
<keyword evidence="1" id="KW-0812">Transmembrane</keyword>
<organism evidence="2 3">
    <name type="scientific">Lentinula raphanica</name>
    <dbReference type="NCBI Taxonomy" id="153919"/>
    <lineage>
        <taxon>Eukaryota</taxon>
        <taxon>Fungi</taxon>
        <taxon>Dikarya</taxon>
        <taxon>Basidiomycota</taxon>
        <taxon>Agaricomycotina</taxon>
        <taxon>Agaricomycetes</taxon>
        <taxon>Agaricomycetidae</taxon>
        <taxon>Agaricales</taxon>
        <taxon>Marasmiineae</taxon>
        <taxon>Omphalotaceae</taxon>
        <taxon>Lentinula</taxon>
    </lineage>
</organism>
<comment type="caution">
    <text evidence="2">The sequence shown here is derived from an EMBL/GenBank/DDBJ whole genome shotgun (WGS) entry which is preliminary data.</text>
</comment>
<feature type="transmembrane region" description="Helical" evidence="1">
    <location>
        <begin position="29"/>
        <end position="53"/>
    </location>
</feature>
<keyword evidence="1" id="KW-0472">Membrane</keyword>
<dbReference type="AlphaFoldDB" id="A0AA38PF13"/>